<keyword evidence="3 8" id="KW-1134">Transmembrane beta strand</keyword>
<evidence type="ECO:0000259" key="10">
    <source>
        <dbReference type="Pfam" id="PF07715"/>
    </source>
</evidence>
<evidence type="ECO:0000256" key="3">
    <source>
        <dbReference type="ARBA" id="ARBA00022452"/>
    </source>
</evidence>
<dbReference type="GO" id="GO:0015344">
    <property type="term" value="F:siderophore uptake transmembrane transporter activity"/>
    <property type="evidence" value="ECO:0007669"/>
    <property type="project" value="TreeGrafter"/>
</dbReference>
<dbReference type="InterPro" id="IPR012910">
    <property type="entry name" value="Plug_dom"/>
</dbReference>
<comment type="caution">
    <text evidence="11">The sequence shown here is derived from an EMBL/GenBank/DDBJ whole genome shotgun (WGS) entry which is preliminary data.</text>
</comment>
<dbReference type="PROSITE" id="PS52016">
    <property type="entry name" value="TONB_DEPENDENT_REC_3"/>
    <property type="match status" value="1"/>
</dbReference>
<evidence type="ECO:0000256" key="4">
    <source>
        <dbReference type="ARBA" id="ARBA00022692"/>
    </source>
</evidence>
<reference evidence="11 12" key="1">
    <citation type="submission" date="2020-10" db="EMBL/GenBank/DDBJ databases">
        <title>Connecting structure to function with the recovery of over 1000 high-quality activated sludge metagenome-assembled genomes encoding full-length rRNA genes using long-read sequencing.</title>
        <authorList>
            <person name="Singleton C.M."/>
            <person name="Petriglieri F."/>
            <person name="Kristensen J.M."/>
            <person name="Kirkegaard R.H."/>
            <person name="Michaelsen T.Y."/>
            <person name="Andersen M.H."/>
            <person name="Karst S.M."/>
            <person name="Dueholm M.S."/>
            <person name="Nielsen P.H."/>
            <person name="Albertsen M."/>
        </authorList>
    </citation>
    <scope>NUCLEOTIDE SEQUENCE [LARGE SCALE GENOMIC DNA]</scope>
    <source>
        <strain evidence="11">Ribe_18-Q3-R11-54_BAT3C.373</strain>
    </source>
</reference>
<dbReference type="SUPFAM" id="SSF49464">
    <property type="entry name" value="Carboxypeptidase regulatory domain-like"/>
    <property type="match status" value="1"/>
</dbReference>
<keyword evidence="11" id="KW-0121">Carboxypeptidase</keyword>
<dbReference type="InterPro" id="IPR008969">
    <property type="entry name" value="CarboxyPept-like_regulatory"/>
</dbReference>
<evidence type="ECO:0000256" key="8">
    <source>
        <dbReference type="PROSITE-ProRule" id="PRU01360"/>
    </source>
</evidence>
<evidence type="ECO:0000313" key="12">
    <source>
        <dbReference type="Proteomes" id="UP000808349"/>
    </source>
</evidence>
<evidence type="ECO:0000256" key="6">
    <source>
        <dbReference type="ARBA" id="ARBA00023136"/>
    </source>
</evidence>
<dbReference type="PANTHER" id="PTHR30069">
    <property type="entry name" value="TONB-DEPENDENT OUTER MEMBRANE RECEPTOR"/>
    <property type="match status" value="1"/>
</dbReference>
<dbReference type="GO" id="GO:0009279">
    <property type="term" value="C:cell outer membrane"/>
    <property type="evidence" value="ECO:0007669"/>
    <property type="project" value="UniProtKB-SubCell"/>
</dbReference>
<evidence type="ECO:0000256" key="1">
    <source>
        <dbReference type="ARBA" id="ARBA00004571"/>
    </source>
</evidence>
<evidence type="ECO:0000256" key="5">
    <source>
        <dbReference type="ARBA" id="ARBA00022729"/>
    </source>
</evidence>
<feature type="signal peptide" evidence="9">
    <location>
        <begin position="1"/>
        <end position="20"/>
    </location>
</feature>
<gene>
    <name evidence="11" type="ORF">IPO85_01125</name>
</gene>
<evidence type="ECO:0000256" key="2">
    <source>
        <dbReference type="ARBA" id="ARBA00022448"/>
    </source>
</evidence>
<dbReference type="Gene3D" id="2.170.130.10">
    <property type="entry name" value="TonB-dependent receptor, plug domain"/>
    <property type="match status" value="1"/>
</dbReference>
<dbReference type="InterPro" id="IPR036942">
    <property type="entry name" value="Beta-barrel_TonB_sf"/>
</dbReference>
<keyword evidence="2 8" id="KW-0813">Transport</keyword>
<organism evidence="11 12">
    <name type="scientific">Candidatus Defluviibacterium haderslevense</name>
    <dbReference type="NCBI Taxonomy" id="2981993"/>
    <lineage>
        <taxon>Bacteria</taxon>
        <taxon>Pseudomonadati</taxon>
        <taxon>Bacteroidota</taxon>
        <taxon>Saprospiria</taxon>
        <taxon>Saprospirales</taxon>
        <taxon>Saprospiraceae</taxon>
        <taxon>Candidatus Defluviibacterium</taxon>
    </lineage>
</organism>
<accession>A0A9D7XFW7</accession>
<keyword evidence="5 9" id="KW-0732">Signal</keyword>
<keyword evidence="11" id="KW-0645">Protease</keyword>
<dbReference type="Gene3D" id="2.60.40.1120">
    <property type="entry name" value="Carboxypeptidase-like, regulatory domain"/>
    <property type="match status" value="1"/>
</dbReference>
<dbReference type="GO" id="GO:0044718">
    <property type="term" value="P:siderophore transmembrane transport"/>
    <property type="evidence" value="ECO:0007669"/>
    <property type="project" value="TreeGrafter"/>
</dbReference>
<feature type="chain" id="PRO_5038736169" evidence="9">
    <location>
        <begin position="21"/>
        <end position="1208"/>
    </location>
</feature>
<dbReference type="EMBL" id="JADKFW010000004">
    <property type="protein sequence ID" value="MBK9716128.1"/>
    <property type="molecule type" value="Genomic_DNA"/>
</dbReference>
<dbReference type="Pfam" id="PF13620">
    <property type="entry name" value="CarboxypepD_reg"/>
    <property type="match status" value="1"/>
</dbReference>
<keyword evidence="7 8" id="KW-0998">Cell outer membrane</keyword>
<protein>
    <submittedName>
        <fullName evidence="11">Carboxypeptidase regulatory-like domain-containing protein</fullName>
    </submittedName>
</protein>
<evidence type="ECO:0000256" key="9">
    <source>
        <dbReference type="SAM" id="SignalP"/>
    </source>
</evidence>
<proteinExistence type="inferred from homology"/>
<dbReference type="PANTHER" id="PTHR30069:SF29">
    <property type="entry name" value="HEMOGLOBIN AND HEMOGLOBIN-HAPTOGLOBIN-BINDING PROTEIN 1-RELATED"/>
    <property type="match status" value="1"/>
</dbReference>
<keyword evidence="11" id="KW-0378">Hydrolase</keyword>
<dbReference type="SUPFAM" id="SSF56935">
    <property type="entry name" value="Porins"/>
    <property type="match status" value="1"/>
</dbReference>
<keyword evidence="4 8" id="KW-0812">Transmembrane</keyword>
<dbReference type="Pfam" id="PF07715">
    <property type="entry name" value="Plug"/>
    <property type="match status" value="1"/>
</dbReference>
<dbReference type="Gene3D" id="2.40.170.20">
    <property type="entry name" value="TonB-dependent receptor, beta-barrel domain"/>
    <property type="match status" value="1"/>
</dbReference>
<sequence>MFRRVIFFFACFVAASVLQGQTSIAGQIKDKETGEPVINASIKVLKGQNMIVGTISDFDGNYSIQVDPGTYSVEVSYTGYNSRRIDNVRALGGKVNVLNVILVNGLELDPITISVNRIPIIEIDKTTTDQTITSEDIAKLGSRSINAIAATSAGVSSIDGGDLNIRGGRTDATVYYLDGIRFTGRPPSSSDIEQIQIIKGGIEPQYGDVTGGVISLTSKGPASELAGGIEGETSQYLDPYGYSFINANLSGPLYKKGNRSVLGFRLSGQYTYQKDDDPPAFGEYFAKQSTIDRLVKDPIILFKGDPAVNGAFIENNEVDFSKYNKNDQNKALDFTGKLDIRPSENVDVTLSGTYANVTDRFVPTDNIIGTGSWRLFNWDHNPMSDVTTYRGNLRFRHRLGKIVDVSQKESGEGTESKKASPIQNATYTLQFGYQNTKGKTEDIVHKDNFFDYGYVGSFDRRWEPIFDQQDVHVGYVDLVRSFTSGDKNPTFAHYNDQPNLTPQVLDSYRAYNSFISSSFHNVWSGVHTNAGSVYNRYNKTDDDITTLQGSFGFDFLPGGSKNGRHNIQLGLVIEQRVNRNWTILPYELWKFGRLYQNDHITGIDSTCIAGVDSLGRLIYCTLTIPKEGSKFYKSIRGVLFPNDSLSNSIHKYANIDQLRPDQLSLDMFSASELTDQSALGFSGYDYLGNKLARGVKFEDFFQRDANGNQNFSVAPFSPIYAAGYLQDKFVFKDIIFRIGTRVDYYDANTKVLKDPYSLHGILGAKAFHEQKGSVKPGSIGDDYKVYLTEAGSPDVKAYRNNDQWYFANGTPANSSILIFGENNLVSPAYIQPVDSLRTIRGKYFKVDESFEDYKPQVNWMPRIAFSFPISDNANFFSHYDVLVQRPTSNSYVSPLSYYYFDIQGRTPEQNGNLKPSRKVDYEVGFQQKLSDNSALSISAYYNELRNMIAYSTLSKIATVGTYNTYTNIDFGTVKGFNFSYDLRRINNFEFTAAYTLQFADGTGSDPDSQKGLTGKGINIRNIFAFTYDERHRLSFTGDYRYGSGKQYNGPRIGGVNILANTGINMLVTTASGRPYTPGLTIVRYDGAGYRGDINGGRLPWNFNIDLKADKSFTISKPEAKHPMNVNIYLRIQNLLDTRNVIGLYRGSEDPADDGYLASGRGQIEKGSTSTTYGEENLHYFIDSYNYALLNPDNYTLPRRIFLGIVLGF</sequence>
<keyword evidence="6 8" id="KW-0472">Membrane</keyword>
<dbReference type="InterPro" id="IPR039426">
    <property type="entry name" value="TonB-dep_rcpt-like"/>
</dbReference>
<dbReference type="Proteomes" id="UP000808349">
    <property type="component" value="Unassembled WGS sequence"/>
</dbReference>
<comment type="similarity">
    <text evidence="8">Belongs to the TonB-dependent receptor family.</text>
</comment>
<evidence type="ECO:0000256" key="7">
    <source>
        <dbReference type="ARBA" id="ARBA00023237"/>
    </source>
</evidence>
<feature type="domain" description="TonB-dependent receptor plug" evidence="10">
    <location>
        <begin position="126"/>
        <end position="213"/>
    </location>
</feature>
<dbReference type="GO" id="GO:0004180">
    <property type="term" value="F:carboxypeptidase activity"/>
    <property type="evidence" value="ECO:0007669"/>
    <property type="project" value="UniProtKB-KW"/>
</dbReference>
<evidence type="ECO:0000313" key="11">
    <source>
        <dbReference type="EMBL" id="MBK9716128.1"/>
    </source>
</evidence>
<dbReference type="InterPro" id="IPR037066">
    <property type="entry name" value="Plug_dom_sf"/>
</dbReference>
<dbReference type="AlphaFoldDB" id="A0A9D7XFW7"/>
<name>A0A9D7XFW7_9BACT</name>
<comment type="subcellular location">
    <subcellularLocation>
        <location evidence="1 8">Cell outer membrane</location>
        <topology evidence="1 8">Multi-pass membrane protein</topology>
    </subcellularLocation>
</comment>